<keyword evidence="2" id="KW-0547">Nucleotide-binding</keyword>
<dbReference type="CDD" id="cd03214">
    <property type="entry name" value="ABC_Iron-Siderophores_B12_Hemin"/>
    <property type="match status" value="1"/>
</dbReference>
<dbReference type="SMART" id="SM00382">
    <property type="entry name" value="AAA"/>
    <property type="match status" value="1"/>
</dbReference>
<dbReference type="InterPro" id="IPR003593">
    <property type="entry name" value="AAA+_ATPase"/>
</dbReference>
<keyword evidence="7" id="KW-1185">Reference proteome</keyword>
<dbReference type="STRING" id="555088.DealDRAFT_2891"/>
<feature type="domain" description="ABC transporter" evidence="5">
    <location>
        <begin position="5"/>
        <end position="241"/>
    </location>
</feature>
<evidence type="ECO:0000256" key="3">
    <source>
        <dbReference type="ARBA" id="ARBA00022840"/>
    </source>
</evidence>
<dbReference type="GO" id="GO:0005524">
    <property type="term" value="F:ATP binding"/>
    <property type="evidence" value="ECO:0007669"/>
    <property type="project" value="UniProtKB-KW"/>
</dbReference>
<dbReference type="Gene3D" id="3.40.50.300">
    <property type="entry name" value="P-loop containing nucleotide triphosphate hydrolases"/>
    <property type="match status" value="1"/>
</dbReference>
<dbReference type="Proteomes" id="UP000006443">
    <property type="component" value="Unassembled WGS sequence"/>
</dbReference>
<dbReference type="AlphaFoldDB" id="C0GK82"/>
<name>C0GK82_DETAL</name>
<evidence type="ECO:0000259" key="5">
    <source>
        <dbReference type="PROSITE" id="PS50893"/>
    </source>
</evidence>
<dbReference type="PANTHER" id="PTHR42794">
    <property type="entry name" value="HEMIN IMPORT ATP-BINDING PROTEIN HMUV"/>
    <property type="match status" value="1"/>
</dbReference>
<evidence type="ECO:0000313" key="6">
    <source>
        <dbReference type="EMBL" id="EEG76265.1"/>
    </source>
</evidence>
<dbReference type="SUPFAM" id="SSF52540">
    <property type="entry name" value="P-loop containing nucleoside triphosphate hydrolases"/>
    <property type="match status" value="1"/>
</dbReference>
<keyword evidence="4" id="KW-1278">Translocase</keyword>
<proteinExistence type="predicted"/>
<dbReference type="OrthoDB" id="9799337at2"/>
<gene>
    <name evidence="6" type="ORF">DealDRAFT_2891</name>
</gene>
<keyword evidence="3" id="KW-0067">ATP-binding</keyword>
<keyword evidence="1" id="KW-0813">Transport</keyword>
<dbReference type="eggNOG" id="COG1120">
    <property type="taxonomic scope" value="Bacteria"/>
</dbReference>
<evidence type="ECO:0000256" key="1">
    <source>
        <dbReference type="ARBA" id="ARBA00022448"/>
    </source>
</evidence>
<dbReference type="GO" id="GO:0016887">
    <property type="term" value="F:ATP hydrolysis activity"/>
    <property type="evidence" value="ECO:0007669"/>
    <property type="project" value="InterPro"/>
</dbReference>
<organism evidence="6 7">
    <name type="scientific">Dethiobacter alkaliphilus AHT 1</name>
    <dbReference type="NCBI Taxonomy" id="555088"/>
    <lineage>
        <taxon>Bacteria</taxon>
        <taxon>Bacillati</taxon>
        <taxon>Bacillota</taxon>
        <taxon>Dethiobacteria</taxon>
        <taxon>Dethiobacterales</taxon>
        <taxon>Dethiobacteraceae</taxon>
        <taxon>Dethiobacter</taxon>
    </lineage>
</organism>
<dbReference type="InterPro" id="IPR017871">
    <property type="entry name" value="ABC_transporter-like_CS"/>
</dbReference>
<dbReference type="PROSITE" id="PS00211">
    <property type="entry name" value="ABC_TRANSPORTER_1"/>
    <property type="match status" value="1"/>
</dbReference>
<evidence type="ECO:0000256" key="2">
    <source>
        <dbReference type="ARBA" id="ARBA00022741"/>
    </source>
</evidence>
<evidence type="ECO:0000313" key="7">
    <source>
        <dbReference type="Proteomes" id="UP000006443"/>
    </source>
</evidence>
<dbReference type="Pfam" id="PF00005">
    <property type="entry name" value="ABC_tran"/>
    <property type="match status" value="1"/>
</dbReference>
<dbReference type="RefSeq" id="WP_008518729.1">
    <property type="nucleotide sequence ID" value="NZ_ACJM01000021.1"/>
</dbReference>
<dbReference type="PROSITE" id="PS50893">
    <property type="entry name" value="ABC_TRANSPORTER_2"/>
    <property type="match status" value="1"/>
</dbReference>
<accession>C0GK82</accession>
<dbReference type="InterPro" id="IPR003439">
    <property type="entry name" value="ABC_transporter-like_ATP-bd"/>
</dbReference>
<protein>
    <submittedName>
        <fullName evidence="6">ABC transporter related protein</fullName>
    </submittedName>
</protein>
<evidence type="ECO:0000256" key="4">
    <source>
        <dbReference type="ARBA" id="ARBA00022967"/>
    </source>
</evidence>
<sequence>MSLQLKIHELTMEYDAHPILDGVNFSIQGGEMIALLGPNGAGKSTLMRCISKALEPSSGTVLFNDREIRSLSSGEIARQLAVVPQDTGVDFDFTVEEVVQMGRFPYQKGWRNAENSDDSLVHSAMETTGILKLRHRSAATLSGGERQRMVFARALCQEPELLLLDEPTANLDIGYQWELLHIALKLNREKGVTIIAAIHDLNLATLFFSQFILLSAGKVLSIGSSEEVLTETNISKSYGVPATIFRHPLHGRLQVSIGKENISPRQQSERYPQKRIHVVGGGSEALPILEALLAAGYSVSVGPVSREDSGYHFARFYDLPVMENPPFSPINEEMYQKHLQLMHEAECVILPPISFGEGNLRNLEAMTEVVGQGVMGIVLESQNSARDFTGGKAATYLQQLQEGGALFFNKEEHAIKHLKMLK</sequence>
<dbReference type="EMBL" id="ACJM01000021">
    <property type="protein sequence ID" value="EEG76265.1"/>
    <property type="molecule type" value="Genomic_DNA"/>
</dbReference>
<reference evidence="6 7" key="1">
    <citation type="submission" date="2009-02" db="EMBL/GenBank/DDBJ databases">
        <title>Sequencing of the draft genome and assembly of Dethiobacter alkaliphilus AHT 1.</title>
        <authorList>
            <consortium name="US DOE Joint Genome Institute (JGI-PGF)"/>
            <person name="Lucas S."/>
            <person name="Copeland A."/>
            <person name="Lapidus A."/>
            <person name="Glavina del Rio T."/>
            <person name="Dalin E."/>
            <person name="Tice H."/>
            <person name="Bruce D."/>
            <person name="Goodwin L."/>
            <person name="Pitluck S."/>
            <person name="Larimer F."/>
            <person name="Land M.L."/>
            <person name="Hauser L."/>
            <person name="Muyzer G."/>
        </authorList>
    </citation>
    <scope>NUCLEOTIDE SEQUENCE [LARGE SCALE GENOMIC DNA]</scope>
    <source>
        <strain evidence="6 7">AHT 1</strain>
    </source>
</reference>
<comment type="caution">
    <text evidence="6">The sequence shown here is derived from an EMBL/GenBank/DDBJ whole genome shotgun (WGS) entry which is preliminary data.</text>
</comment>
<dbReference type="InterPro" id="IPR027417">
    <property type="entry name" value="P-loop_NTPase"/>
</dbReference>
<dbReference type="PANTHER" id="PTHR42794:SF1">
    <property type="entry name" value="HEMIN IMPORT ATP-BINDING PROTEIN HMUV"/>
    <property type="match status" value="1"/>
</dbReference>
<dbReference type="FunFam" id="3.40.50.300:FF:000134">
    <property type="entry name" value="Iron-enterobactin ABC transporter ATP-binding protein"/>
    <property type="match status" value="1"/>
</dbReference>